<evidence type="ECO:0000256" key="6">
    <source>
        <dbReference type="ARBA" id="ARBA00023136"/>
    </source>
</evidence>
<comment type="subcellular location">
    <subcellularLocation>
        <location evidence="1 7">Cell membrane</location>
        <topology evidence="1 7">Multi-pass membrane protein</topology>
    </subcellularLocation>
</comment>
<feature type="transmembrane region" description="Helical" evidence="7">
    <location>
        <begin position="7"/>
        <end position="28"/>
    </location>
</feature>
<feature type="transmembrane region" description="Helical" evidence="7">
    <location>
        <begin position="72"/>
        <end position="96"/>
    </location>
</feature>
<evidence type="ECO:0000313" key="10">
    <source>
        <dbReference type="Proteomes" id="UP000610760"/>
    </source>
</evidence>
<evidence type="ECO:0000256" key="5">
    <source>
        <dbReference type="ARBA" id="ARBA00022989"/>
    </source>
</evidence>
<evidence type="ECO:0000256" key="2">
    <source>
        <dbReference type="ARBA" id="ARBA00022448"/>
    </source>
</evidence>
<protein>
    <submittedName>
        <fullName evidence="9">ABC transporter permease</fullName>
    </submittedName>
</protein>
<dbReference type="PANTHER" id="PTHR30151:SF25">
    <property type="entry name" value="TAURINE TRANSPORT SYSTEM PERMEASE PROTEIN TAUC"/>
    <property type="match status" value="1"/>
</dbReference>
<dbReference type="GO" id="GO:0005886">
    <property type="term" value="C:plasma membrane"/>
    <property type="evidence" value="ECO:0007669"/>
    <property type="project" value="UniProtKB-SubCell"/>
</dbReference>
<gene>
    <name evidence="9" type="ORF">H8710_03045</name>
</gene>
<comment type="caution">
    <text evidence="9">The sequence shown here is derived from an EMBL/GenBank/DDBJ whole genome shotgun (WGS) entry which is preliminary data.</text>
</comment>
<proteinExistence type="inferred from homology"/>
<keyword evidence="3" id="KW-1003">Cell membrane</keyword>
<dbReference type="GO" id="GO:0055085">
    <property type="term" value="P:transmembrane transport"/>
    <property type="evidence" value="ECO:0007669"/>
    <property type="project" value="InterPro"/>
</dbReference>
<dbReference type="PROSITE" id="PS50928">
    <property type="entry name" value="ABC_TM1"/>
    <property type="match status" value="1"/>
</dbReference>
<keyword evidence="4 7" id="KW-0812">Transmembrane</keyword>
<name>A0A926E2J5_9FIRM</name>
<sequence length="262" mass="28590">MKKKKKPLKYTLISIASVVGFLLLWWLATDVFHWASPQTLPSPVTVLKTFVTKLTDPRPDNGTMFEHIGASLQVALSGYLMGVVIGTPLGILMAWYKPVDLFVRPIFDLLRPIPGIAWIPLMIILFGIGLFSKVVVVFLAAFVPCVLNSYTGIRQTKDVHLWVGQTFGASNFQMLVRIAIPTSLPFVMTGIRVALGAAWTTIVAAELLASTKGLGFMIQQARGMYRPDVIIAGMVAIGAIGALLGWILSIIEKKVVKGARVK</sequence>
<comment type="similarity">
    <text evidence="7">Belongs to the binding-protein-dependent transport system permease family.</text>
</comment>
<feature type="transmembrane region" description="Helical" evidence="7">
    <location>
        <begin position="229"/>
        <end position="251"/>
    </location>
</feature>
<keyword evidence="2 7" id="KW-0813">Transport</keyword>
<evidence type="ECO:0000256" key="3">
    <source>
        <dbReference type="ARBA" id="ARBA00022475"/>
    </source>
</evidence>
<dbReference type="CDD" id="cd06261">
    <property type="entry name" value="TM_PBP2"/>
    <property type="match status" value="1"/>
</dbReference>
<feature type="transmembrane region" description="Helical" evidence="7">
    <location>
        <begin position="186"/>
        <end position="208"/>
    </location>
</feature>
<dbReference type="Proteomes" id="UP000610760">
    <property type="component" value="Unassembled WGS sequence"/>
</dbReference>
<dbReference type="RefSeq" id="WP_249293935.1">
    <property type="nucleotide sequence ID" value="NZ_JACRSV010000001.1"/>
</dbReference>
<dbReference type="GO" id="GO:0010438">
    <property type="term" value="P:cellular response to sulfur starvation"/>
    <property type="evidence" value="ECO:0007669"/>
    <property type="project" value="TreeGrafter"/>
</dbReference>
<feature type="transmembrane region" description="Helical" evidence="7">
    <location>
        <begin position="116"/>
        <end position="147"/>
    </location>
</feature>
<dbReference type="Gene3D" id="1.10.3720.10">
    <property type="entry name" value="MetI-like"/>
    <property type="match status" value="1"/>
</dbReference>
<dbReference type="PANTHER" id="PTHR30151">
    <property type="entry name" value="ALKANE SULFONATE ABC TRANSPORTER-RELATED, MEMBRANE SUBUNIT"/>
    <property type="match status" value="1"/>
</dbReference>
<keyword evidence="6 7" id="KW-0472">Membrane</keyword>
<evidence type="ECO:0000256" key="1">
    <source>
        <dbReference type="ARBA" id="ARBA00004651"/>
    </source>
</evidence>
<dbReference type="InterPro" id="IPR035906">
    <property type="entry name" value="MetI-like_sf"/>
</dbReference>
<keyword evidence="10" id="KW-1185">Reference proteome</keyword>
<accession>A0A926E2J5</accession>
<dbReference type="SUPFAM" id="SSF161098">
    <property type="entry name" value="MetI-like"/>
    <property type="match status" value="1"/>
</dbReference>
<dbReference type="EMBL" id="JACRSV010000001">
    <property type="protein sequence ID" value="MBC8559042.1"/>
    <property type="molecule type" value="Genomic_DNA"/>
</dbReference>
<evidence type="ECO:0000259" key="8">
    <source>
        <dbReference type="PROSITE" id="PS50928"/>
    </source>
</evidence>
<dbReference type="Pfam" id="PF00528">
    <property type="entry name" value="BPD_transp_1"/>
    <property type="match status" value="1"/>
</dbReference>
<feature type="transmembrane region" description="Helical" evidence="7">
    <location>
        <begin position="159"/>
        <end position="180"/>
    </location>
</feature>
<dbReference type="InterPro" id="IPR000515">
    <property type="entry name" value="MetI-like"/>
</dbReference>
<feature type="domain" description="ABC transmembrane type-1" evidence="8">
    <location>
        <begin position="68"/>
        <end position="252"/>
    </location>
</feature>
<evidence type="ECO:0000256" key="7">
    <source>
        <dbReference type="RuleBase" id="RU363032"/>
    </source>
</evidence>
<keyword evidence="5 7" id="KW-1133">Transmembrane helix</keyword>
<evidence type="ECO:0000313" key="9">
    <source>
        <dbReference type="EMBL" id="MBC8559042.1"/>
    </source>
</evidence>
<dbReference type="AlphaFoldDB" id="A0A926E2J5"/>
<reference evidence="9" key="1">
    <citation type="submission" date="2020-08" db="EMBL/GenBank/DDBJ databases">
        <title>Genome public.</title>
        <authorList>
            <person name="Liu C."/>
            <person name="Sun Q."/>
        </authorList>
    </citation>
    <scope>NUCLEOTIDE SEQUENCE</scope>
    <source>
        <strain evidence="9">NSJ-33</strain>
    </source>
</reference>
<evidence type="ECO:0000256" key="4">
    <source>
        <dbReference type="ARBA" id="ARBA00022692"/>
    </source>
</evidence>
<organism evidence="9 10">
    <name type="scientific">Fumia xinanensis</name>
    <dbReference type="NCBI Taxonomy" id="2763659"/>
    <lineage>
        <taxon>Bacteria</taxon>
        <taxon>Bacillati</taxon>
        <taxon>Bacillota</taxon>
        <taxon>Clostridia</taxon>
        <taxon>Eubacteriales</taxon>
        <taxon>Oscillospiraceae</taxon>
        <taxon>Fumia</taxon>
    </lineage>
</organism>